<keyword evidence="1" id="KW-0472">Membrane</keyword>
<keyword evidence="1" id="KW-1133">Transmembrane helix</keyword>
<dbReference type="OrthoDB" id="343560at2"/>
<dbReference type="STRING" id="394193.SAMN04489732_117195"/>
<reference evidence="3" key="1">
    <citation type="submission" date="2016-10" db="EMBL/GenBank/DDBJ databases">
        <authorList>
            <person name="Varghese N."/>
            <person name="Submissions S."/>
        </authorList>
    </citation>
    <scope>NUCLEOTIDE SEQUENCE [LARGE SCALE GENOMIC DNA]</scope>
    <source>
        <strain evidence="3">DSM 44993</strain>
    </source>
</reference>
<gene>
    <name evidence="2" type="ORF">SAMN04489732_117195</name>
</gene>
<feature type="transmembrane region" description="Helical" evidence="1">
    <location>
        <begin position="225"/>
        <end position="247"/>
    </location>
</feature>
<protein>
    <submittedName>
        <fullName evidence="2">Uncharacterized protein</fullName>
    </submittedName>
</protein>
<evidence type="ECO:0000256" key="1">
    <source>
        <dbReference type="SAM" id="Phobius"/>
    </source>
</evidence>
<organism evidence="2 3">
    <name type="scientific">Amycolatopsis saalfeldensis</name>
    <dbReference type="NCBI Taxonomy" id="394193"/>
    <lineage>
        <taxon>Bacteria</taxon>
        <taxon>Bacillati</taxon>
        <taxon>Actinomycetota</taxon>
        <taxon>Actinomycetes</taxon>
        <taxon>Pseudonocardiales</taxon>
        <taxon>Pseudonocardiaceae</taxon>
        <taxon>Amycolatopsis</taxon>
    </lineage>
</organism>
<keyword evidence="3" id="KW-1185">Reference proteome</keyword>
<dbReference type="EMBL" id="FOEF01000017">
    <property type="protein sequence ID" value="SEP51877.1"/>
    <property type="molecule type" value="Genomic_DNA"/>
</dbReference>
<evidence type="ECO:0000313" key="3">
    <source>
        <dbReference type="Proteomes" id="UP000198582"/>
    </source>
</evidence>
<dbReference type="Proteomes" id="UP000198582">
    <property type="component" value="Unassembled WGS sequence"/>
</dbReference>
<feature type="transmembrane region" description="Helical" evidence="1">
    <location>
        <begin position="259"/>
        <end position="278"/>
    </location>
</feature>
<name>A0A1H8YIC0_9PSEU</name>
<proteinExistence type="predicted"/>
<feature type="transmembrane region" description="Helical" evidence="1">
    <location>
        <begin position="154"/>
        <end position="174"/>
    </location>
</feature>
<feature type="transmembrane region" description="Helical" evidence="1">
    <location>
        <begin position="80"/>
        <end position="100"/>
    </location>
</feature>
<feature type="transmembrane region" description="Helical" evidence="1">
    <location>
        <begin position="120"/>
        <end position="142"/>
    </location>
</feature>
<accession>A0A1H8YIC0</accession>
<dbReference type="AlphaFoldDB" id="A0A1H8YIC0"/>
<dbReference type="RefSeq" id="WP_091624214.1">
    <property type="nucleotide sequence ID" value="NZ_FOEF01000017.1"/>
</dbReference>
<feature type="transmembrane region" description="Helical" evidence="1">
    <location>
        <begin position="53"/>
        <end position="73"/>
    </location>
</feature>
<keyword evidence="1" id="KW-0812">Transmembrane</keyword>
<evidence type="ECO:0000313" key="2">
    <source>
        <dbReference type="EMBL" id="SEP51877.1"/>
    </source>
</evidence>
<feature type="transmembrane region" description="Helical" evidence="1">
    <location>
        <begin position="20"/>
        <end position="38"/>
    </location>
</feature>
<feature type="transmembrane region" description="Helical" evidence="1">
    <location>
        <begin position="290"/>
        <end position="310"/>
    </location>
</feature>
<sequence>MTILTDHRGRTSTWHRPSALFAGALAVIAVGCVALLLLDQRTLLGAPVWAKPFKFAISGALYFFTWSWLVSLLPRFRRGAGIATDVALALFGGEYVLIVFQAVRGRASHFNNATPFDAALFQVMGVMVAALWVATLVLTVLLMFSRIEDRATYWAVRTGAVVSLIGAGLGALMVGPTPQQSASLKATGMSDLIGAHSVGIPDGGPGLPLLGWSTTGGDLRIPHFIGMHALQALPLLALGLGLLATRLPQLRESAVRTRLVWVGSAGYAGLVALVAWQAERGESLVHPGGATLTALALLVGAVVLGGLVAVSRPVRELAR</sequence>